<evidence type="ECO:0000256" key="8">
    <source>
        <dbReference type="ARBA" id="ARBA00022840"/>
    </source>
</evidence>
<dbReference type="FunFam" id="2.60.120.430:FF:000007">
    <property type="entry name" value="FERONIA receptor-like kinase"/>
    <property type="match status" value="1"/>
</dbReference>
<dbReference type="InterPro" id="IPR011009">
    <property type="entry name" value="Kinase-like_dom_sf"/>
</dbReference>
<evidence type="ECO:0000259" key="15">
    <source>
        <dbReference type="PROSITE" id="PS50011"/>
    </source>
</evidence>
<keyword evidence="9 14" id="KW-1133">Transmembrane helix</keyword>
<evidence type="ECO:0000256" key="6">
    <source>
        <dbReference type="ARBA" id="ARBA00022741"/>
    </source>
</evidence>
<evidence type="ECO:0000256" key="4">
    <source>
        <dbReference type="ARBA" id="ARBA00022692"/>
    </source>
</evidence>
<dbReference type="CDD" id="cd14066">
    <property type="entry name" value="STKc_IRAK"/>
    <property type="match status" value="1"/>
</dbReference>
<evidence type="ECO:0000256" key="3">
    <source>
        <dbReference type="ARBA" id="ARBA00022679"/>
    </source>
</evidence>
<evidence type="ECO:0000256" key="12">
    <source>
        <dbReference type="PROSITE-ProRule" id="PRU10141"/>
    </source>
</evidence>
<evidence type="ECO:0000256" key="2">
    <source>
        <dbReference type="ARBA" id="ARBA00022527"/>
    </source>
</evidence>
<dbReference type="InterPro" id="IPR000719">
    <property type="entry name" value="Prot_kinase_dom"/>
</dbReference>
<keyword evidence="10 14" id="KW-0472">Membrane</keyword>
<evidence type="ECO:0000256" key="7">
    <source>
        <dbReference type="ARBA" id="ARBA00022777"/>
    </source>
</evidence>
<keyword evidence="8 12" id="KW-0067">ATP-binding</keyword>
<organism evidence="16 17">
    <name type="scientific">Tagetes erecta</name>
    <name type="common">African marigold</name>
    <dbReference type="NCBI Taxonomy" id="13708"/>
    <lineage>
        <taxon>Eukaryota</taxon>
        <taxon>Viridiplantae</taxon>
        <taxon>Streptophyta</taxon>
        <taxon>Embryophyta</taxon>
        <taxon>Tracheophyta</taxon>
        <taxon>Spermatophyta</taxon>
        <taxon>Magnoliopsida</taxon>
        <taxon>eudicotyledons</taxon>
        <taxon>Gunneridae</taxon>
        <taxon>Pentapetalae</taxon>
        <taxon>asterids</taxon>
        <taxon>campanulids</taxon>
        <taxon>Asterales</taxon>
        <taxon>Asteraceae</taxon>
        <taxon>Asteroideae</taxon>
        <taxon>Heliantheae alliance</taxon>
        <taxon>Tageteae</taxon>
        <taxon>Tagetes</taxon>
    </lineage>
</organism>
<feature type="compositionally biased region" description="Basic and acidic residues" evidence="13">
    <location>
        <begin position="734"/>
        <end position="745"/>
    </location>
</feature>
<dbReference type="PROSITE" id="PS50011">
    <property type="entry name" value="PROTEIN_KINASE_DOM"/>
    <property type="match status" value="1"/>
</dbReference>
<dbReference type="Gene3D" id="1.10.510.10">
    <property type="entry name" value="Transferase(Phosphotransferase) domain 1"/>
    <property type="match status" value="1"/>
</dbReference>
<dbReference type="FunFam" id="3.30.200.20:FF:000039">
    <property type="entry name" value="receptor-like protein kinase FERONIA"/>
    <property type="match status" value="1"/>
</dbReference>
<keyword evidence="11" id="KW-0325">Glycoprotein</keyword>
<dbReference type="PANTHER" id="PTHR34590">
    <property type="entry name" value="OS03G0124300 PROTEIN-RELATED"/>
    <property type="match status" value="1"/>
</dbReference>
<keyword evidence="2" id="KW-0723">Serine/threonine-protein kinase</keyword>
<reference evidence="16" key="1">
    <citation type="journal article" date="2023" name="bioRxiv">
        <title>Improved chromosome-level genome assembly for marigold (Tagetes erecta).</title>
        <authorList>
            <person name="Jiang F."/>
            <person name="Yuan L."/>
            <person name="Wang S."/>
            <person name="Wang H."/>
            <person name="Xu D."/>
            <person name="Wang A."/>
            <person name="Fan W."/>
        </authorList>
    </citation>
    <scope>NUCLEOTIDE SEQUENCE</scope>
    <source>
        <strain evidence="16">WSJ</strain>
        <tissue evidence="16">Leaf</tissue>
    </source>
</reference>
<keyword evidence="5" id="KW-0732">Signal</keyword>
<dbReference type="GO" id="GO:0010038">
    <property type="term" value="P:response to metal ion"/>
    <property type="evidence" value="ECO:0007669"/>
    <property type="project" value="UniProtKB-ARBA"/>
</dbReference>
<dbReference type="InterPro" id="IPR017441">
    <property type="entry name" value="Protein_kinase_ATP_BS"/>
</dbReference>
<comment type="caution">
    <text evidence="16">The sequence shown here is derived from an EMBL/GenBank/DDBJ whole genome shotgun (WGS) entry which is preliminary data.</text>
</comment>
<feature type="transmembrane region" description="Helical" evidence="14">
    <location>
        <begin position="372"/>
        <end position="396"/>
    </location>
</feature>
<evidence type="ECO:0000256" key="5">
    <source>
        <dbReference type="ARBA" id="ARBA00022729"/>
    </source>
</evidence>
<keyword evidence="6 12" id="KW-0547">Nucleotide-binding</keyword>
<keyword evidence="7" id="KW-0418">Kinase</keyword>
<dbReference type="FunFam" id="1.10.510.10:FF:000252">
    <property type="entry name" value="Receptor-like protein kinase FERONIA"/>
    <property type="match status" value="1"/>
</dbReference>
<dbReference type="SMART" id="SM00220">
    <property type="entry name" value="S_TKc"/>
    <property type="match status" value="1"/>
</dbReference>
<accession>A0AAD8NUY8</accession>
<evidence type="ECO:0000256" key="13">
    <source>
        <dbReference type="SAM" id="MobiDB-lite"/>
    </source>
</evidence>
<dbReference type="GO" id="GO:0016020">
    <property type="term" value="C:membrane"/>
    <property type="evidence" value="ECO:0007669"/>
    <property type="project" value="UniProtKB-SubCell"/>
</dbReference>
<evidence type="ECO:0000256" key="14">
    <source>
        <dbReference type="SAM" id="Phobius"/>
    </source>
</evidence>
<dbReference type="SUPFAM" id="SSF56112">
    <property type="entry name" value="Protein kinase-like (PK-like)"/>
    <property type="match status" value="1"/>
</dbReference>
<protein>
    <recommendedName>
        <fullName evidence="15">Protein kinase domain-containing protein</fullName>
    </recommendedName>
</protein>
<evidence type="ECO:0000313" key="17">
    <source>
        <dbReference type="Proteomes" id="UP001229421"/>
    </source>
</evidence>
<dbReference type="PANTHER" id="PTHR34590:SF5">
    <property type="entry name" value="OS04G0586500 PROTEIN"/>
    <property type="match status" value="1"/>
</dbReference>
<dbReference type="Pfam" id="PF07714">
    <property type="entry name" value="PK_Tyr_Ser-Thr"/>
    <property type="match status" value="1"/>
</dbReference>
<proteinExistence type="predicted"/>
<dbReference type="Gene3D" id="2.60.120.430">
    <property type="entry name" value="Galactose-binding lectin"/>
    <property type="match status" value="2"/>
</dbReference>
<sequence>MVSFSSISDYLEPSVPVTPYVTARIFNSSSFTYTFPVSKGPKFLRLHFYPATYSNLKPHQFLFSVSSNDYNLLTNFSAFLTVSYIKMMGTDARVVKEFLIYVKDTQTLNVTFTPSPNSYAFINGIEVVSMPENMYFNSKIPKYVNRDRGPIIDNDIALENMYRLNMGGRYVSSNEDTGMYRSWDADYNYILGAEMGVVPACNNPILYTTQTPNYTAPELVYHTQRSMGKLADKYNLTWILPVDSGFYYMLRLHFCNIIPQYSKSGAVVFTIFINNQIAEKEADPFNWTQGSGYPVFQDYIMFVHDSVEKRVKQDLWIEMHPNPHYEKYSDAYLNGVEVFKLSMDKNLASRNPEVDPVDWPPTGKRKNKKTPYAMIIGGIGGAFVWSSIIGLIVFWIRRRVKHDGAANHISSYDLAYRELESIIDRCRHFSVTELKAVTCEFNDKFVIGTGGFGKVYKGCMDNATTTVAIKRLDSTSKQGFQEFHTELKILSKLQHINLVSLIGYCDDEGEMILVYDYMANGTLREHLYNTNKPHLSWKRRLNICIGVAKGLHYLHSGGKCAAIHGDVKSANILLDENWVAKLSDFGLSKLCSEDQLEIHVNTMVKGSLGYVDPEYCLTQQITKKSDVYSFGVVLLEVLCARPVIVVGLRDEQVSLVEWCKTCYKKGNLVEIIDPKLNGEIAPRCLRKFGEVASKCLHEEGSERPAIEEVVWRLEFALQLQEDADKMQEDIEKMDGPETETEKNQEHSFINGINL</sequence>
<dbReference type="AlphaFoldDB" id="A0AAD8NUY8"/>
<keyword evidence="3" id="KW-0808">Transferase</keyword>
<evidence type="ECO:0000256" key="1">
    <source>
        <dbReference type="ARBA" id="ARBA00004479"/>
    </source>
</evidence>
<dbReference type="GO" id="GO:0005524">
    <property type="term" value="F:ATP binding"/>
    <property type="evidence" value="ECO:0007669"/>
    <property type="project" value="UniProtKB-UniRule"/>
</dbReference>
<dbReference type="GO" id="GO:0004674">
    <property type="term" value="F:protein serine/threonine kinase activity"/>
    <property type="evidence" value="ECO:0007669"/>
    <property type="project" value="UniProtKB-KW"/>
</dbReference>
<name>A0AAD8NUY8_TARER</name>
<evidence type="ECO:0000256" key="10">
    <source>
        <dbReference type="ARBA" id="ARBA00023136"/>
    </source>
</evidence>
<dbReference type="Gene3D" id="3.30.200.20">
    <property type="entry name" value="Phosphorylase Kinase, domain 1"/>
    <property type="match status" value="1"/>
</dbReference>
<evidence type="ECO:0000313" key="16">
    <source>
        <dbReference type="EMBL" id="KAK1421967.1"/>
    </source>
</evidence>
<dbReference type="InterPro" id="IPR045272">
    <property type="entry name" value="ANXUR1/2-like"/>
</dbReference>
<feature type="region of interest" description="Disordered" evidence="13">
    <location>
        <begin position="734"/>
        <end position="754"/>
    </location>
</feature>
<dbReference type="InterPro" id="IPR024788">
    <property type="entry name" value="Malectin-like_Carb-bd_dom"/>
</dbReference>
<keyword evidence="17" id="KW-1185">Reference proteome</keyword>
<dbReference type="PROSITE" id="PS00107">
    <property type="entry name" value="PROTEIN_KINASE_ATP"/>
    <property type="match status" value="1"/>
</dbReference>
<dbReference type="Pfam" id="PF12819">
    <property type="entry name" value="Malectin_like"/>
    <property type="match status" value="1"/>
</dbReference>
<dbReference type="Proteomes" id="UP001229421">
    <property type="component" value="Unassembled WGS sequence"/>
</dbReference>
<dbReference type="CDD" id="cd12087">
    <property type="entry name" value="TM_EGFR-like"/>
    <property type="match status" value="1"/>
</dbReference>
<feature type="domain" description="Protein kinase" evidence="15">
    <location>
        <begin position="441"/>
        <end position="716"/>
    </location>
</feature>
<gene>
    <name evidence="16" type="ORF">QVD17_24772</name>
</gene>
<keyword evidence="4 14" id="KW-0812">Transmembrane</keyword>
<dbReference type="EMBL" id="JAUHHV010000006">
    <property type="protein sequence ID" value="KAK1421967.1"/>
    <property type="molecule type" value="Genomic_DNA"/>
</dbReference>
<evidence type="ECO:0000256" key="9">
    <source>
        <dbReference type="ARBA" id="ARBA00022989"/>
    </source>
</evidence>
<comment type="subcellular location">
    <subcellularLocation>
        <location evidence="1">Membrane</location>
        <topology evidence="1">Single-pass type I membrane protein</topology>
    </subcellularLocation>
</comment>
<dbReference type="InterPro" id="IPR001245">
    <property type="entry name" value="Ser-Thr/Tyr_kinase_cat_dom"/>
</dbReference>
<dbReference type="FunFam" id="2.60.120.430:FF:000003">
    <property type="entry name" value="FERONIA receptor-like kinase"/>
    <property type="match status" value="1"/>
</dbReference>
<feature type="binding site" evidence="12">
    <location>
        <position position="470"/>
    </location>
    <ligand>
        <name>ATP</name>
        <dbReference type="ChEBI" id="CHEBI:30616"/>
    </ligand>
</feature>
<evidence type="ECO:0000256" key="11">
    <source>
        <dbReference type="ARBA" id="ARBA00023180"/>
    </source>
</evidence>
<dbReference type="GO" id="GO:0004714">
    <property type="term" value="F:transmembrane receptor protein tyrosine kinase activity"/>
    <property type="evidence" value="ECO:0007669"/>
    <property type="project" value="InterPro"/>
</dbReference>